<protein>
    <recommendedName>
        <fullName evidence="2">G domain-containing protein</fullName>
    </recommendedName>
</protein>
<reference evidence="3 4" key="1">
    <citation type="journal article" date="2018" name="Evol. Lett.">
        <title>Horizontal gene cluster transfer increased hallucinogenic mushroom diversity.</title>
        <authorList>
            <person name="Reynolds H.T."/>
            <person name="Vijayakumar V."/>
            <person name="Gluck-Thaler E."/>
            <person name="Korotkin H.B."/>
            <person name="Matheny P.B."/>
            <person name="Slot J.C."/>
        </authorList>
    </citation>
    <scope>NUCLEOTIDE SEQUENCE [LARGE SCALE GENOMIC DNA]</scope>
    <source>
        <strain evidence="3 4">2631</strain>
    </source>
</reference>
<organism evidence="3 4">
    <name type="scientific">Psilocybe cyanescens</name>
    <dbReference type="NCBI Taxonomy" id="93625"/>
    <lineage>
        <taxon>Eukaryota</taxon>
        <taxon>Fungi</taxon>
        <taxon>Dikarya</taxon>
        <taxon>Basidiomycota</taxon>
        <taxon>Agaricomycotina</taxon>
        <taxon>Agaricomycetes</taxon>
        <taxon>Agaricomycetidae</taxon>
        <taxon>Agaricales</taxon>
        <taxon>Agaricineae</taxon>
        <taxon>Strophariaceae</taxon>
        <taxon>Psilocybe</taxon>
    </lineage>
</organism>
<accession>A0A409XFQ5</accession>
<comment type="caution">
    <text evidence="3">The sequence shown here is derived from an EMBL/GenBank/DDBJ whole genome shotgun (WGS) entry which is preliminary data.</text>
</comment>
<proteinExistence type="predicted"/>
<evidence type="ECO:0000313" key="3">
    <source>
        <dbReference type="EMBL" id="PPQ89613.1"/>
    </source>
</evidence>
<dbReference type="AlphaFoldDB" id="A0A409XFQ5"/>
<dbReference type="Gene3D" id="3.40.50.300">
    <property type="entry name" value="P-loop containing nucleotide triphosphate hydrolases"/>
    <property type="match status" value="1"/>
</dbReference>
<dbReference type="OrthoDB" id="2130433at2759"/>
<feature type="region of interest" description="Disordered" evidence="1">
    <location>
        <begin position="1"/>
        <end position="20"/>
    </location>
</feature>
<keyword evidence="4" id="KW-1185">Reference proteome</keyword>
<dbReference type="InterPro" id="IPR027417">
    <property type="entry name" value="P-loop_NTPase"/>
</dbReference>
<dbReference type="SUPFAM" id="SSF52540">
    <property type="entry name" value="P-loop containing nucleoside triphosphate hydrolases"/>
    <property type="match status" value="1"/>
</dbReference>
<evidence type="ECO:0000313" key="4">
    <source>
        <dbReference type="Proteomes" id="UP000283269"/>
    </source>
</evidence>
<evidence type="ECO:0000259" key="2">
    <source>
        <dbReference type="Pfam" id="PF01926"/>
    </source>
</evidence>
<dbReference type="InParanoid" id="A0A409XFQ5"/>
<feature type="compositionally biased region" description="Polar residues" evidence="1">
    <location>
        <begin position="8"/>
        <end position="19"/>
    </location>
</feature>
<dbReference type="STRING" id="93625.A0A409XFQ5"/>
<dbReference type="CDD" id="cd00882">
    <property type="entry name" value="Ras_like_GTPase"/>
    <property type="match status" value="1"/>
</dbReference>
<dbReference type="InterPro" id="IPR006073">
    <property type="entry name" value="GTP-bd"/>
</dbReference>
<dbReference type="GO" id="GO:0005525">
    <property type="term" value="F:GTP binding"/>
    <property type="evidence" value="ECO:0007669"/>
    <property type="project" value="InterPro"/>
</dbReference>
<dbReference type="Proteomes" id="UP000283269">
    <property type="component" value="Unassembled WGS sequence"/>
</dbReference>
<dbReference type="Pfam" id="PF01926">
    <property type="entry name" value="MMR_HSR1"/>
    <property type="match status" value="1"/>
</dbReference>
<dbReference type="EMBL" id="NHYD01001856">
    <property type="protein sequence ID" value="PPQ89613.1"/>
    <property type="molecule type" value="Genomic_DNA"/>
</dbReference>
<feature type="domain" description="G" evidence="2">
    <location>
        <begin position="22"/>
        <end position="92"/>
    </location>
</feature>
<evidence type="ECO:0000256" key="1">
    <source>
        <dbReference type="SAM" id="MobiDB-lite"/>
    </source>
</evidence>
<gene>
    <name evidence="3" type="ORF">CVT25_012490</name>
</gene>
<name>A0A409XFQ5_PSICY</name>
<sequence length="135" mass="14957">MSTRKTKQSGSNAGGSSDINIPVMGATGAGKSTFINQVLGREIRTVGHTIDSCTSKISMEHVDPSKLPRTRLNLFTGRKVYLVDTQGFDDTFKDDGDILQKITKWLKESYGKRTSMESRTGLLNIWLCRMMAGYC</sequence>